<evidence type="ECO:0000313" key="2">
    <source>
        <dbReference type="Proteomes" id="UP001241056"/>
    </source>
</evidence>
<dbReference type="RefSeq" id="WP_289411680.1">
    <property type="nucleotide sequence ID" value="NZ_JAUCDY010000017.1"/>
</dbReference>
<comment type="caution">
    <text evidence="1">The sequence shown here is derived from an EMBL/GenBank/DDBJ whole genome shotgun (WGS) entry which is preliminary data.</text>
</comment>
<dbReference type="InterPro" id="IPR029044">
    <property type="entry name" value="Nucleotide-diphossugar_trans"/>
</dbReference>
<protein>
    <submittedName>
        <fullName evidence="1">Capsular polysaccharide synthesis protein</fullName>
    </submittedName>
</protein>
<name>A0ABT7SRQ9_9GAMM</name>
<accession>A0ABT7SRQ9</accession>
<evidence type="ECO:0000313" key="1">
    <source>
        <dbReference type="EMBL" id="MDM7858830.1"/>
    </source>
</evidence>
<reference evidence="1 2" key="1">
    <citation type="submission" date="2023-06" db="EMBL/GenBank/DDBJ databases">
        <title>Thiopseudomonas sp. CY1220 draft genome sequence.</title>
        <authorList>
            <person name="Zhao G."/>
            <person name="An M."/>
        </authorList>
    </citation>
    <scope>NUCLEOTIDE SEQUENCE [LARGE SCALE GENOMIC DNA]</scope>
    <source>
        <strain evidence="1 2">CY1220</strain>
    </source>
</reference>
<dbReference type="InterPro" id="IPR008441">
    <property type="entry name" value="AfumC-like_glycosyl_Trfase"/>
</dbReference>
<keyword evidence="2" id="KW-1185">Reference proteome</keyword>
<gene>
    <name evidence="1" type="ORF">QEZ41_11195</name>
</gene>
<dbReference type="EMBL" id="JAUCDY010000017">
    <property type="protein sequence ID" value="MDM7858830.1"/>
    <property type="molecule type" value="Genomic_DNA"/>
</dbReference>
<dbReference type="SUPFAM" id="SSF53448">
    <property type="entry name" value="Nucleotide-diphospho-sugar transferases"/>
    <property type="match status" value="1"/>
</dbReference>
<dbReference type="Pfam" id="PF05704">
    <property type="entry name" value="Caps_synth"/>
    <property type="match status" value="1"/>
</dbReference>
<dbReference type="Gene3D" id="3.90.550.20">
    <property type="match status" value="1"/>
</dbReference>
<sequence>MVTLENKITKWIFSCKIVKYILYRVIIIFCPAKKMKLKDYIIRTIEIYNGKQASESLFSKIIWSYWEGDESLCGSVCQKSWRENTKGFNLNLVTPENIKYYLPDFPDTPEDVPVQLKSDLVRLMLLERFGGVWMDYSIFLTSDISDLLSIMKERLGDVMLFYNEFPGEYKKDPLRPVVENGFIAAKKNQDFIIKWRKQHQDVIMSGNWKGFYRDSPEYGDLVKNFMSKDEDLIDYLVCYISAQKVMLDGHSSNLLLLNSEDDYYSLRYQIEPPLRSFKIANSLLLRKKKSIDNLPVLIKLTKGNRRLVDEYLKYSCVKKQSLFGQYLEI</sequence>
<dbReference type="Proteomes" id="UP001241056">
    <property type="component" value="Unassembled WGS sequence"/>
</dbReference>
<proteinExistence type="predicted"/>
<organism evidence="1 2">
    <name type="scientific">Thiopseudomonas acetoxidans</name>
    <dbReference type="NCBI Taxonomy" id="3041622"/>
    <lineage>
        <taxon>Bacteria</taxon>
        <taxon>Pseudomonadati</taxon>
        <taxon>Pseudomonadota</taxon>
        <taxon>Gammaproteobacteria</taxon>
        <taxon>Pseudomonadales</taxon>
        <taxon>Pseudomonadaceae</taxon>
        <taxon>Thiopseudomonas</taxon>
    </lineage>
</organism>